<protein>
    <recommendedName>
        <fullName evidence="3">RING-type E3 ubiquitin transferase</fullName>
        <ecNumber evidence="3">2.3.2.27</ecNumber>
    </recommendedName>
</protein>
<evidence type="ECO:0000256" key="2">
    <source>
        <dbReference type="ARBA" id="ARBA00008518"/>
    </source>
</evidence>
<dbReference type="CDD" id="cd05819">
    <property type="entry name" value="NHL"/>
    <property type="match status" value="1"/>
</dbReference>
<comment type="similarity">
    <text evidence="2">Belongs to the TRIM/RBCC family.</text>
</comment>
<dbReference type="eggNOG" id="KOG2177">
    <property type="taxonomic scope" value="Eukaryota"/>
</dbReference>
<evidence type="ECO:0000256" key="8">
    <source>
        <dbReference type="ARBA" id="ARBA00022833"/>
    </source>
</evidence>
<dbReference type="GO" id="GO:0008270">
    <property type="term" value="F:zinc ion binding"/>
    <property type="evidence" value="ECO:0007669"/>
    <property type="project" value="UniProtKB-KW"/>
</dbReference>
<dbReference type="InParanoid" id="C3YTH7"/>
<dbReference type="PROSITE" id="PS50089">
    <property type="entry name" value="ZF_RING_2"/>
    <property type="match status" value="1"/>
</dbReference>
<feature type="repeat" description="NHL" evidence="11">
    <location>
        <begin position="543"/>
        <end position="586"/>
    </location>
</feature>
<dbReference type="PROSITE" id="PS50119">
    <property type="entry name" value="ZF_BBOX"/>
    <property type="match status" value="1"/>
</dbReference>
<dbReference type="InterPro" id="IPR001841">
    <property type="entry name" value="Znf_RING"/>
</dbReference>
<comment type="catalytic activity">
    <reaction evidence="1">
        <text>S-ubiquitinyl-[E2 ubiquitin-conjugating enzyme]-L-cysteine + [acceptor protein]-L-lysine = [E2 ubiquitin-conjugating enzyme]-L-cysteine + N(6)-ubiquitinyl-[acceptor protein]-L-lysine.</text>
        <dbReference type="EC" id="2.3.2.27"/>
    </reaction>
</comment>
<evidence type="ECO:0000256" key="3">
    <source>
        <dbReference type="ARBA" id="ARBA00012483"/>
    </source>
</evidence>
<dbReference type="InterPro" id="IPR047153">
    <property type="entry name" value="TRIM45/56/19-like"/>
</dbReference>
<dbReference type="FunFam" id="3.30.40.10:FF:000362">
    <property type="entry name" value="E3 ubiquitin-protein ligase TRIM56"/>
    <property type="match status" value="1"/>
</dbReference>
<feature type="domain" description="B box-type" evidence="13">
    <location>
        <begin position="110"/>
        <end position="154"/>
    </location>
</feature>
<dbReference type="PROSITE" id="PS00518">
    <property type="entry name" value="ZF_RING_1"/>
    <property type="match status" value="1"/>
</dbReference>
<evidence type="ECO:0000313" key="14">
    <source>
        <dbReference type="EMBL" id="EEN56544.1"/>
    </source>
</evidence>
<accession>C3YTH7</accession>
<dbReference type="Pfam" id="PF00643">
    <property type="entry name" value="zf-B_box"/>
    <property type="match status" value="1"/>
</dbReference>
<evidence type="ECO:0000256" key="7">
    <source>
        <dbReference type="ARBA" id="ARBA00022771"/>
    </source>
</evidence>
<dbReference type="FunFam" id="2.60.40.10:FF:002465">
    <property type="entry name" value="Uncharacterized protein"/>
    <property type="match status" value="1"/>
</dbReference>
<dbReference type="Pfam" id="PF13445">
    <property type="entry name" value="zf-RING_UBOX"/>
    <property type="match status" value="1"/>
</dbReference>
<dbReference type="SUPFAM" id="SSF57850">
    <property type="entry name" value="RING/U-box"/>
    <property type="match status" value="1"/>
</dbReference>
<dbReference type="Gene3D" id="3.30.160.60">
    <property type="entry name" value="Classic Zinc Finger"/>
    <property type="match status" value="1"/>
</dbReference>
<dbReference type="SUPFAM" id="SSF81296">
    <property type="entry name" value="E set domains"/>
    <property type="match status" value="1"/>
</dbReference>
<dbReference type="SMART" id="SM00557">
    <property type="entry name" value="IG_FLMN"/>
    <property type="match status" value="1"/>
</dbReference>
<evidence type="ECO:0000256" key="6">
    <source>
        <dbReference type="ARBA" id="ARBA00022737"/>
    </source>
</evidence>
<dbReference type="Gene3D" id="3.30.40.10">
    <property type="entry name" value="Zinc/RING finger domain, C3HC4 (zinc finger)"/>
    <property type="match status" value="1"/>
</dbReference>
<evidence type="ECO:0000256" key="4">
    <source>
        <dbReference type="ARBA" id="ARBA00022553"/>
    </source>
</evidence>
<dbReference type="SMART" id="SM00336">
    <property type="entry name" value="BBOX"/>
    <property type="match status" value="1"/>
</dbReference>
<dbReference type="InterPro" id="IPR014756">
    <property type="entry name" value="Ig_E-set"/>
</dbReference>
<dbReference type="Pfam" id="PF01436">
    <property type="entry name" value="NHL"/>
    <property type="match status" value="4"/>
</dbReference>
<dbReference type="SUPFAM" id="SSF101898">
    <property type="entry name" value="NHL repeat"/>
    <property type="match status" value="1"/>
</dbReference>
<feature type="repeat" description="NHL" evidence="11">
    <location>
        <begin position="630"/>
        <end position="672"/>
    </location>
</feature>
<proteinExistence type="inferred from homology"/>
<feature type="repeat" description="NHL" evidence="11">
    <location>
        <begin position="495"/>
        <end position="539"/>
    </location>
</feature>
<dbReference type="FunFam" id="2.40.10.500:FF:000001">
    <property type="entry name" value="tripartite motif-containing protein 3-like"/>
    <property type="match status" value="1"/>
</dbReference>
<dbReference type="InterPro" id="IPR001298">
    <property type="entry name" value="Filamin/ABP280_rpt"/>
</dbReference>
<dbReference type="EC" id="2.3.2.27" evidence="3"/>
<dbReference type="InterPro" id="IPR001258">
    <property type="entry name" value="NHL_repeat"/>
</dbReference>
<evidence type="ECO:0000256" key="1">
    <source>
        <dbReference type="ARBA" id="ARBA00000900"/>
    </source>
</evidence>
<reference evidence="14" key="1">
    <citation type="journal article" date="2008" name="Nature">
        <title>The amphioxus genome and the evolution of the chordate karyotype.</title>
        <authorList>
            <consortium name="US DOE Joint Genome Institute (JGI-PGF)"/>
            <person name="Putnam N.H."/>
            <person name="Butts T."/>
            <person name="Ferrier D.E.K."/>
            <person name="Furlong R.F."/>
            <person name="Hellsten U."/>
            <person name="Kawashima T."/>
            <person name="Robinson-Rechavi M."/>
            <person name="Shoguchi E."/>
            <person name="Terry A."/>
            <person name="Yu J.-K."/>
            <person name="Benito-Gutierrez E.L."/>
            <person name="Dubchak I."/>
            <person name="Garcia-Fernandez J."/>
            <person name="Gibson-Brown J.J."/>
            <person name="Grigoriev I.V."/>
            <person name="Horton A.C."/>
            <person name="de Jong P.J."/>
            <person name="Jurka J."/>
            <person name="Kapitonov V.V."/>
            <person name="Kohara Y."/>
            <person name="Kuroki Y."/>
            <person name="Lindquist E."/>
            <person name="Lucas S."/>
            <person name="Osoegawa K."/>
            <person name="Pennacchio L.A."/>
            <person name="Salamov A.A."/>
            <person name="Satou Y."/>
            <person name="Sauka-Spengler T."/>
            <person name="Schmutz J."/>
            <person name="Shin-I T."/>
            <person name="Toyoda A."/>
            <person name="Bronner-Fraser M."/>
            <person name="Fujiyama A."/>
            <person name="Holland L.Z."/>
            <person name="Holland P.W.H."/>
            <person name="Satoh N."/>
            <person name="Rokhsar D.S."/>
        </authorList>
    </citation>
    <scope>NUCLEOTIDE SEQUENCE [LARGE SCALE GENOMIC DNA]</scope>
    <source>
        <strain evidence="14">S238N-H82</strain>
        <tissue evidence="14">Testes</tissue>
    </source>
</reference>
<dbReference type="Pfam" id="PF00630">
    <property type="entry name" value="Filamin"/>
    <property type="match status" value="1"/>
</dbReference>
<dbReference type="EMBL" id="GG666551">
    <property type="protein sequence ID" value="EEN56544.1"/>
    <property type="molecule type" value="Genomic_DNA"/>
</dbReference>
<evidence type="ECO:0000256" key="5">
    <source>
        <dbReference type="ARBA" id="ARBA00022723"/>
    </source>
</evidence>
<feature type="repeat" description="Filamin" evidence="10">
    <location>
        <begin position="340"/>
        <end position="422"/>
    </location>
</feature>
<dbReference type="SMART" id="SM00184">
    <property type="entry name" value="RING"/>
    <property type="match status" value="1"/>
</dbReference>
<organism>
    <name type="scientific">Branchiostoma floridae</name>
    <name type="common">Florida lancelet</name>
    <name type="synonym">Amphioxus</name>
    <dbReference type="NCBI Taxonomy" id="7739"/>
    <lineage>
        <taxon>Eukaryota</taxon>
        <taxon>Metazoa</taxon>
        <taxon>Chordata</taxon>
        <taxon>Cephalochordata</taxon>
        <taxon>Leptocardii</taxon>
        <taxon>Amphioxiformes</taxon>
        <taxon>Branchiostomatidae</taxon>
        <taxon>Branchiostoma</taxon>
    </lineage>
</organism>
<evidence type="ECO:0000259" key="13">
    <source>
        <dbReference type="PROSITE" id="PS50119"/>
    </source>
</evidence>
<name>C3YTH7_BRAFL</name>
<evidence type="ECO:0000259" key="12">
    <source>
        <dbReference type="PROSITE" id="PS50089"/>
    </source>
</evidence>
<evidence type="ECO:0000256" key="11">
    <source>
        <dbReference type="PROSITE-ProRule" id="PRU00504"/>
    </source>
</evidence>
<dbReference type="InterPro" id="IPR017907">
    <property type="entry name" value="Znf_RING_CS"/>
</dbReference>
<evidence type="ECO:0000256" key="10">
    <source>
        <dbReference type="PROSITE-ProRule" id="PRU00087"/>
    </source>
</evidence>
<dbReference type="PANTHER" id="PTHR25462:SF229">
    <property type="entry name" value="TRANSCRIPTION INTERMEDIARY FACTOR 1-BETA"/>
    <property type="match status" value="1"/>
</dbReference>
<sequence length="760" mass="83980">MASKMAGDLDEQSLTCPLCMLHFRDPRVLPCLHTFCRECLQEWAAKQQPLECPTCRTQVSLPDQGVDGLRANVYVNNLLDFAAVKKGAGPGHDVVPEEVLKAEKDVSKFQRKRYCHKHKNQELVFYCESCNALVCTACTVVDHRPGHDHNPVEVSSIVDNKKDKLEHLLGQVDPRLKDMQDALKEFDKEMMKLDNSRIVSVNQASSYFQLLSDLLQKREREVLSQIDVTYRGIGKTLESQKGEVELGVARLASARTFCRQAVGHGNEMHLLEVGEHAQRRVEGLLLERVNLKPEQEKVQFSEKVSVVEFKKDVERLGMVSSTVNVDALKCRVVTKTPVVGLECASVLETVDEEGQAIAVGCETVTACLTGPTGNRAVPTQLRAKNEGRLWEILYTPEFTGKHMLEVKVKDRDVAGSPFDVFVRSRESAVITIGSEGNEEGQLKKPIDVAIDGDGNVVVLEQVNRRVQVFHAGQGHMLKRFPIDSEGLFGTDTDSSGNLLIRDIGKGQLQDPWFIAADQSRGLIFVTDNRAHKVVVFDLDGNLKFSFGKRGTNQGELNGPTGVTLDRAGNVIVANKADGRVQVFGPDGTYLRTTLKSDCLRHPRGVAVLQNGRMVVADSKQKSCLLLQPDGSLIRDIGKGKLQYPRFLAADESRDLFFVTDSPAHRVLVFDLEGKLKFSFGEQGRNEGELSWPTGITVDPAGNIVVVNRDGGRLQVFGSDGTYLRTVATVKGGFPQGIELTPDGHIAVACSYGHCIKFYRY</sequence>
<dbReference type="FunFam" id="2.120.10.30:FF:000255">
    <property type="entry name" value="Uncharacterized protein"/>
    <property type="match status" value="1"/>
</dbReference>
<keyword evidence="6" id="KW-0677">Repeat</keyword>
<dbReference type="Gene3D" id="2.40.10.500">
    <property type="match status" value="1"/>
</dbReference>
<dbReference type="InterPro" id="IPR000315">
    <property type="entry name" value="Znf_B-box"/>
</dbReference>
<dbReference type="Gene3D" id="2.60.40.10">
    <property type="entry name" value="Immunoglobulins"/>
    <property type="match status" value="1"/>
</dbReference>
<dbReference type="InterPro" id="IPR013083">
    <property type="entry name" value="Znf_RING/FYVE/PHD"/>
</dbReference>
<keyword evidence="4" id="KW-0597">Phosphoprotein</keyword>
<feature type="non-terminal residue" evidence="14">
    <location>
        <position position="760"/>
    </location>
</feature>
<feature type="repeat" description="NHL" evidence="11">
    <location>
        <begin position="676"/>
        <end position="719"/>
    </location>
</feature>
<feature type="repeat" description="NHL" evidence="11">
    <location>
        <begin position="429"/>
        <end position="472"/>
    </location>
</feature>
<dbReference type="AlphaFoldDB" id="C3YTH7"/>
<dbReference type="SUPFAM" id="SSF57845">
    <property type="entry name" value="B-box zinc-binding domain"/>
    <property type="match status" value="1"/>
</dbReference>
<dbReference type="PROSITE" id="PS51125">
    <property type="entry name" value="NHL"/>
    <property type="match status" value="5"/>
</dbReference>
<dbReference type="GO" id="GO:0061630">
    <property type="term" value="F:ubiquitin protein ligase activity"/>
    <property type="evidence" value="ECO:0007669"/>
    <property type="project" value="UniProtKB-EC"/>
</dbReference>
<keyword evidence="7 9" id="KW-0863">Zinc-finger</keyword>
<dbReference type="PANTHER" id="PTHR25462">
    <property type="entry name" value="BONUS, ISOFORM C-RELATED"/>
    <property type="match status" value="1"/>
</dbReference>
<keyword evidence="5" id="KW-0479">Metal-binding</keyword>
<dbReference type="Gene3D" id="2.120.10.30">
    <property type="entry name" value="TolB, C-terminal domain"/>
    <property type="match status" value="2"/>
</dbReference>
<dbReference type="SUPFAM" id="SSF101908">
    <property type="entry name" value="Putative isomerase YbhE"/>
    <property type="match status" value="1"/>
</dbReference>
<feature type="domain" description="RING-type" evidence="12">
    <location>
        <begin position="16"/>
        <end position="56"/>
    </location>
</feature>
<dbReference type="InterPro" id="IPR011042">
    <property type="entry name" value="6-blade_b-propeller_TolB-like"/>
</dbReference>
<dbReference type="PROSITE" id="PS50194">
    <property type="entry name" value="FILAMIN_REPEAT"/>
    <property type="match status" value="1"/>
</dbReference>
<dbReference type="InterPro" id="IPR017868">
    <property type="entry name" value="Filamin/ABP280_repeat-like"/>
</dbReference>
<keyword evidence="8" id="KW-0862">Zinc</keyword>
<dbReference type="InterPro" id="IPR013783">
    <property type="entry name" value="Ig-like_fold"/>
</dbReference>
<evidence type="ECO:0000256" key="9">
    <source>
        <dbReference type="PROSITE-ProRule" id="PRU00024"/>
    </source>
</evidence>
<dbReference type="InterPro" id="IPR027370">
    <property type="entry name" value="Znf-RING_euk"/>
</dbReference>
<gene>
    <name evidence="14" type="ORF">BRAFLDRAFT_145043</name>
</gene>